<proteinExistence type="predicted"/>
<dbReference type="Proteomes" id="UP000304953">
    <property type="component" value="Unassembled WGS sequence"/>
</dbReference>
<keyword evidence="2" id="KW-1185">Reference proteome</keyword>
<organism evidence="1 2">
    <name type="scientific">Petralouisia muris</name>
    <dbReference type="NCBI Taxonomy" id="3032872"/>
    <lineage>
        <taxon>Bacteria</taxon>
        <taxon>Bacillati</taxon>
        <taxon>Bacillota</taxon>
        <taxon>Clostridia</taxon>
        <taxon>Lachnospirales</taxon>
        <taxon>Lachnospiraceae</taxon>
        <taxon>Petralouisia</taxon>
    </lineage>
</organism>
<sequence>MNNNKVISLADAPGLPAASMAFYDRYRERITVIKTVEQRNNILSEMQQDFEREVRQEPQNRDKLSEVYQLLKRKCWEVGLFGNG</sequence>
<gene>
    <name evidence="1" type="ORF">E5329_26610</name>
</gene>
<name>A0AC61RMP1_9FIRM</name>
<evidence type="ECO:0000313" key="1">
    <source>
        <dbReference type="EMBL" id="TGY87515.1"/>
    </source>
</evidence>
<protein>
    <submittedName>
        <fullName evidence="1">Uncharacterized protein</fullName>
    </submittedName>
</protein>
<reference evidence="1" key="1">
    <citation type="submission" date="2019-04" db="EMBL/GenBank/DDBJ databases">
        <title>Microbes associate with the intestines of laboratory mice.</title>
        <authorList>
            <person name="Navarre W."/>
            <person name="Wong E."/>
            <person name="Huang K."/>
            <person name="Tropini C."/>
            <person name="Ng K."/>
            <person name="Yu B."/>
        </authorList>
    </citation>
    <scope>NUCLEOTIDE SEQUENCE</scope>
    <source>
        <strain evidence="1">NM01_1-7b</strain>
    </source>
</reference>
<comment type="caution">
    <text evidence="1">The sequence shown here is derived from an EMBL/GenBank/DDBJ whole genome shotgun (WGS) entry which is preliminary data.</text>
</comment>
<accession>A0AC61RMP1</accession>
<evidence type="ECO:0000313" key="2">
    <source>
        <dbReference type="Proteomes" id="UP000304953"/>
    </source>
</evidence>
<dbReference type="EMBL" id="SRYA01000113">
    <property type="protein sequence ID" value="TGY87515.1"/>
    <property type="molecule type" value="Genomic_DNA"/>
</dbReference>